<dbReference type="RefSeq" id="WP_128151677.1">
    <property type="nucleotide sequence ID" value="NZ_SAVB01000027.1"/>
</dbReference>
<gene>
    <name evidence="1" type="ORF">EOW65_17690</name>
</gene>
<evidence type="ECO:0000313" key="1">
    <source>
        <dbReference type="EMBL" id="RWR44977.1"/>
    </source>
</evidence>
<dbReference type="Proteomes" id="UP000286594">
    <property type="component" value="Unassembled WGS sequence"/>
</dbReference>
<name>A0A443L6X7_9RHOB</name>
<proteinExistence type="predicted"/>
<protein>
    <submittedName>
        <fullName evidence="1">DNA-binding protein</fullName>
    </submittedName>
</protein>
<dbReference type="GO" id="GO:0003677">
    <property type="term" value="F:DNA binding"/>
    <property type="evidence" value="ECO:0007669"/>
    <property type="project" value="UniProtKB-KW"/>
</dbReference>
<accession>A0A443L6X7</accession>
<reference evidence="1 2" key="1">
    <citation type="submission" date="2019-01" db="EMBL/GenBank/DDBJ databases">
        <title>Sinorhodobacter populi sp. nov. isolated from the symptomatic bark tissue of Populus euramericana canker.</title>
        <authorList>
            <person name="Xu G."/>
        </authorList>
    </citation>
    <scope>NUCLEOTIDE SEQUENCE [LARGE SCALE GENOMIC DNA]</scope>
    <source>
        <strain evidence="1 2">CCTCC AB2012026</strain>
    </source>
</reference>
<keyword evidence="1" id="KW-0238">DNA-binding</keyword>
<dbReference type="OrthoDB" id="7774611at2"/>
<comment type="caution">
    <text evidence="1">The sequence shown here is derived from an EMBL/GenBank/DDBJ whole genome shotgun (WGS) entry which is preliminary data.</text>
</comment>
<dbReference type="AlphaFoldDB" id="A0A443L6X7"/>
<organism evidence="1 2">
    <name type="scientific">Paenirhodobacter ferrireducens</name>
    <dbReference type="NCBI Taxonomy" id="1215032"/>
    <lineage>
        <taxon>Bacteria</taxon>
        <taxon>Pseudomonadati</taxon>
        <taxon>Pseudomonadota</taxon>
        <taxon>Alphaproteobacteria</taxon>
        <taxon>Rhodobacterales</taxon>
        <taxon>Rhodobacter group</taxon>
        <taxon>Paenirhodobacter</taxon>
    </lineage>
</organism>
<dbReference type="EMBL" id="SAVB01000027">
    <property type="protein sequence ID" value="RWR44977.1"/>
    <property type="molecule type" value="Genomic_DNA"/>
</dbReference>
<keyword evidence="2" id="KW-1185">Reference proteome</keyword>
<sequence>MNHDRRLTAQPLTAEAFDLAFVPRKRPTLWGIGAIARYLGVSHDKVRKLARHPQVPINKPEGSGTWCAEPDDLDAWKRGRTG</sequence>
<evidence type="ECO:0000313" key="2">
    <source>
        <dbReference type="Proteomes" id="UP000286594"/>
    </source>
</evidence>